<proteinExistence type="predicted"/>
<comment type="caution">
    <text evidence="1">The sequence shown here is derived from an EMBL/GenBank/DDBJ whole genome shotgun (WGS) entry which is preliminary data.</text>
</comment>
<evidence type="ECO:0000313" key="2">
    <source>
        <dbReference type="Proteomes" id="UP000632858"/>
    </source>
</evidence>
<accession>A0A917CPN9</accession>
<dbReference type="PANTHER" id="PTHR46018:SF7">
    <property type="entry name" value="RIBONUCLEASE Z"/>
    <property type="match status" value="1"/>
</dbReference>
<dbReference type="Pfam" id="PF23023">
    <property type="entry name" value="Anti-Pycsar_Apyc1"/>
    <property type="match status" value="1"/>
</dbReference>
<evidence type="ECO:0000313" key="1">
    <source>
        <dbReference type="EMBL" id="GGF92248.1"/>
    </source>
</evidence>
<dbReference type="SUPFAM" id="SSF56281">
    <property type="entry name" value="Metallo-hydrolase/oxidoreductase"/>
    <property type="match status" value="1"/>
</dbReference>
<reference evidence="1" key="1">
    <citation type="journal article" date="2014" name="Int. J. Syst. Evol. Microbiol.">
        <title>Complete genome sequence of Corynebacterium casei LMG S-19264T (=DSM 44701T), isolated from a smear-ripened cheese.</title>
        <authorList>
            <consortium name="US DOE Joint Genome Institute (JGI-PGF)"/>
            <person name="Walter F."/>
            <person name="Albersmeier A."/>
            <person name="Kalinowski J."/>
            <person name="Ruckert C."/>
        </authorList>
    </citation>
    <scope>NUCLEOTIDE SEQUENCE</scope>
    <source>
        <strain evidence="1">CGMCC 1.12726</strain>
    </source>
</reference>
<dbReference type="AlphaFoldDB" id="A0A917CPN9"/>
<name>A0A917CPN9_9GAMM</name>
<organism evidence="1 2">
    <name type="scientific">Arenimonas maotaiensis</name>
    <dbReference type="NCBI Taxonomy" id="1446479"/>
    <lineage>
        <taxon>Bacteria</taxon>
        <taxon>Pseudomonadati</taxon>
        <taxon>Pseudomonadota</taxon>
        <taxon>Gammaproteobacteria</taxon>
        <taxon>Lysobacterales</taxon>
        <taxon>Lysobacteraceae</taxon>
        <taxon>Arenimonas</taxon>
    </lineage>
</organism>
<dbReference type="PANTHER" id="PTHR46018">
    <property type="entry name" value="ZINC PHOSPHODIESTERASE ELAC PROTEIN 1"/>
    <property type="match status" value="1"/>
</dbReference>
<dbReference type="GO" id="GO:0042781">
    <property type="term" value="F:3'-tRNA processing endoribonuclease activity"/>
    <property type="evidence" value="ECO:0007669"/>
    <property type="project" value="TreeGrafter"/>
</dbReference>
<dbReference type="Proteomes" id="UP000632858">
    <property type="component" value="Unassembled WGS sequence"/>
</dbReference>
<sequence length="251" mass="27444">MSWQLRFLGVGNAQAAPVLGSASAVLEQDGAPQLLIDCGQETLDAYLARYGGLPQAVFITHLHMDHIGGLERLFFMAYFDPALRGRLRLYVPAPLVPAMQGRLADYPGVLAEGGANWWDAFQLVPVSTGFWHAGLHYEVFPVRHHLPDSAFGLRLPGSFVWTGDTRPIPERLALYAGGTELIAHDCGLHGNPSHTGLDDILREYPAEWRSSLALYHYGTEADAEAMRGHGFRVAERGQALDLAAPDPEPLP</sequence>
<dbReference type="RefSeq" id="WP_188448965.1">
    <property type="nucleotide sequence ID" value="NZ_BMFO01000002.1"/>
</dbReference>
<protein>
    <submittedName>
        <fullName evidence="1">MBL fold metallo-hydrolase</fullName>
    </submittedName>
</protein>
<dbReference type="InterPro" id="IPR036866">
    <property type="entry name" value="RibonucZ/Hydroxyglut_hydro"/>
</dbReference>
<gene>
    <name evidence="1" type="ORF">GCM10010960_12720</name>
</gene>
<dbReference type="Gene3D" id="3.60.15.10">
    <property type="entry name" value="Ribonuclease Z/Hydroxyacylglutathione hydrolase-like"/>
    <property type="match status" value="1"/>
</dbReference>
<dbReference type="EMBL" id="BMFO01000002">
    <property type="protein sequence ID" value="GGF92248.1"/>
    <property type="molecule type" value="Genomic_DNA"/>
</dbReference>
<reference evidence="1" key="2">
    <citation type="submission" date="2020-09" db="EMBL/GenBank/DDBJ databases">
        <authorList>
            <person name="Sun Q."/>
            <person name="Zhou Y."/>
        </authorList>
    </citation>
    <scope>NUCLEOTIDE SEQUENCE</scope>
    <source>
        <strain evidence="1">CGMCC 1.12726</strain>
    </source>
</reference>
<keyword evidence="2" id="KW-1185">Reference proteome</keyword>